<sequence length="145" mass="14655">MTSTRTDPSTRTARPAGRGIWRAGLVAALVAAVLTTLVWLLGQLTPATWEVAQGGTTQAVLAPMPAVASVVGIAVGTLALWLLVRVPRGVTVWTVLAVVAGLGSVVSPLAAAADGWTGALLALMHVVVLGVALVVLRPAGLRGRA</sequence>
<dbReference type="InterPro" id="IPR045713">
    <property type="entry name" value="DUF6069"/>
</dbReference>
<dbReference type="EMBL" id="JBHRWW010000007">
    <property type="protein sequence ID" value="MFC3689097.1"/>
    <property type="molecule type" value="Genomic_DNA"/>
</dbReference>
<dbReference type="Pfam" id="PF19545">
    <property type="entry name" value="DUF6069"/>
    <property type="match status" value="1"/>
</dbReference>
<reference evidence="3" key="1">
    <citation type="journal article" date="2019" name="Int. J. Syst. Evol. Microbiol.">
        <title>The Global Catalogue of Microorganisms (GCM) 10K type strain sequencing project: providing services to taxonomists for standard genome sequencing and annotation.</title>
        <authorList>
            <consortium name="The Broad Institute Genomics Platform"/>
            <consortium name="The Broad Institute Genome Sequencing Center for Infectious Disease"/>
            <person name="Wu L."/>
            <person name="Ma J."/>
        </authorList>
    </citation>
    <scope>NUCLEOTIDE SEQUENCE [LARGE SCALE GENOMIC DNA]</scope>
    <source>
        <strain evidence="3">NCAIM B.02333</strain>
    </source>
</reference>
<evidence type="ECO:0000313" key="2">
    <source>
        <dbReference type="EMBL" id="MFC3689097.1"/>
    </source>
</evidence>
<accession>A0ABV7WJG1</accession>
<evidence type="ECO:0000313" key="3">
    <source>
        <dbReference type="Proteomes" id="UP001595685"/>
    </source>
</evidence>
<keyword evidence="1" id="KW-1133">Transmembrane helix</keyword>
<proteinExistence type="predicted"/>
<feature type="transmembrane region" description="Helical" evidence="1">
    <location>
        <begin position="90"/>
        <end position="110"/>
    </location>
</feature>
<evidence type="ECO:0000256" key="1">
    <source>
        <dbReference type="SAM" id="Phobius"/>
    </source>
</evidence>
<name>A0ABV7WJG1_9MICO</name>
<dbReference type="Proteomes" id="UP001595685">
    <property type="component" value="Unassembled WGS sequence"/>
</dbReference>
<gene>
    <name evidence="2" type="ORF">ACFOLH_12160</name>
</gene>
<feature type="transmembrane region" description="Helical" evidence="1">
    <location>
        <begin position="20"/>
        <end position="41"/>
    </location>
</feature>
<organism evidence="2 3">
    <name type="scientific">Aquipuribacter hungaricus</name>
    <dbReference type="NCBI Taxonomy" id="545624"/>
    <lineage>
        <taxon>Bacteria</taxon>
        <taxon>Bacillati</taxon>
        <taxon>Actinomycetota</taxon>
        <taxon>Actinomycetes</taxon>
        <taxon>Micrococcales</taxon>
        <taxon>Intrasporangiaceae</taxon>
        <taxon>Aquipuribacter</taxon>
    </lineage>
</organism>
<feature type="transmembrane region" description="Helical" evidence="1">
    <location>
        <begin position="61"/>
        <end position="83"/>
    </location>
</feature>
<dbReference type="RefSeq" id="WP_340295670.1">
    <property type="nucleotide sequence ID" value="NZ_JBBEOI010000276.1"/>
</dbReference>
<protein>
    <submittedName>
        <fullName evidence="2">DUF6069 family protein</fullName>
    </submittedName>
</protein>
<keyword evidence="1" id="KW-0812">Transmembrane</keyword>
<feature type="transmembrane region" description="Helical" evidence="1">
    <location>
        <begin position="116"/>
        <end position="136"/>
    </location>
</feature>
<keyword evidence="3" id="KW-1185">Reference proteome</keyword>
<keyword evidence="1" id="KW-0472">Membrane</keyword>
<comment type="caution">
    <text evidence="2">The sequence shown here is derived from an EMBL/GenBank/DDBJ whole genome shotgun (WGS) entry which is preliminary data.</text>
</comment>